<dbReference type="EMBL" id="MLYV02000272">
    <property type="protein sequence ID" value="PSS22642.1"/>
    <property type="molecule type" value="Genomic_DNA"/>
</dbReference>
<dbReference type="Pfam" id="PF24883">
    <property type="entry name" value="NPHP3_N"/>
    <property type="match status" value="1"/>
</dbReference>
<sequence>MAEGNPPGLETNSQAAAVQIHLEKLTETERKLFNEKWKNFGVAQILNEDQKLDDSDEHSKRRIRRWVMSFAEFVQHIDVYLKIVDKVVGAFPDAVAIVWGALTFLIEAAKNVANYFKKITDTFERISMEFSKWKDYEDMICRGDEAVRAAIIQAYGTILECLTCVFRTYKLADGKTTRGGTIICWFICVPIHVIKSGTLGIIWKVLNPRENKRFDYLAKQFHDHSENVQKEVNHAIKIHDQFRKFYTNPVIVSHSRWFHLPEEFETRLGDCGESNNEYQQVLRGKPSIQPGNWLLELPEFKEWKDMSNEKRVLWCHGKRGSLVYSGIGALN</sequence>
<feature type="domain" description="DUF7708" evidence="2">
    <location>
        <begin position="70"/>
        <end position="169"/>
    </location>
</feature>
<keyword evidence="1" id="KW-0677">Repeat</keyword>
<feature type="domain" description="Nephrocystin 3-like N-terminal" evidence="3">
    <location>
        <begin position="291"/>
        <end position="321"/>
    </location>
</feature>
<reference evidence="4 5" key="1">
    <citation type="submission" date="2018-02" db="EMBL/GenBank/DDBJ databases">
        <title>Genome sequence of the basidiomycete white-rot fungus Phlebia centrifuga.</title>
        <authorList>
            <person name="Granchi Z."/>
            <person name="Peng M."/>
            <person name="de Vries R.P."/>
            <person name="Hilden K."/>
            <person name="Makela M.R."/>
            <person name="Grigoriev I."/>
            <person name="Riley R."/>
        </authorList>
    </citation>
    <scope>NUCLEOTIDE SEQUENCE [LARGE SCALE GENOMIC DNA]</scope>
    <source>
        <strain evidence="4 5">FBCC195</strain>
    </source>
</reference>
<dbReference type="InterPro" id="IPR056884">
    <property type="entry name" value="NPHP3-like_N"/>
</dbReference>
<evidence type="ECO:0000256" key="1">
    <source>
        <dbReference type="ARBA" id="ARBA00022737"/>
    </source>
</evidence>
<accession>A0A2R6R7C6</accession>
<evidence type="ECO:0000259" key="2">
    <source>
        <dbReference type="Pfam" id="PF24809"/>
    </source>
</evidence>
<gene>
    <name evidence="4" type="ORF">PHLCEN_2v3069</name>
</gene>
<dbReference type="PANTHER" id="PTHR10039">
    <property type="entry name" value="AMELOGENIN"/>
    <property type="match status" value="1"/>
</dbReference>
<dbReference type="Pfam" id="PF24809">
    <property type="entry name" value="DUF7708"/>
    <property type="match status" value="1"/>
</dbReference>
<organism evidence="4 5">
    <name type="scientific">Hermanssonia centrifuga</name>
    <dbReference type="NCBI Taxonomy" id="98765"/>
    <lineage>
        <taxon>Eukaryota</taxon>
        <taxon>Fungi</taxon>
        <taxon>Dikarya</taxon>
        <taxon>Basidiomycota</taxon>
        <taxon>Agaricomycotina</taxon>
        <taxon>Agaricomycetes</taxon>
        <taxon>Polyporales</taxon>
        <taxon>Meruliaceae</taxon>
        <taxon>Hermanssonia</taxon>
    </lineage>
</organism>
<proteinExistence type="predicted"/>
<name>A0A2R6R7C6_9APHY</name>
<evidence type="ECO:0000259" key="3">
    <source>
        <dbReference type="Pfam" id="PF24883"/>
    </source>
</evidence>
<protein>
    <submittedName>
        <fullName evidence="4">Uncharacterized protein</fullName>
    </submittedName>
</protein>
<dbReference type="OrthoDB" id="448455at2759"/>
<comment type="caution">
    <text evidence="4">The sequence shown here is derived from an EMBL/GenBank/DDBJ whole genome shotgun (WGS) entry which is preliminary data.</text>
</comment>
<keyword evidence="5" id="KW-1185">Reference proteome</keyword>
<dbReference type="Proteomes" id="UP000186601">
    <property type="component" value="Unassembled WGS sequence"/>
</dbReference>
<evidence type="ECO:0000313" key="4">
    <source>
        <dbReference type="EMBL" id="PSS22642.1"/>
    </source>
</evidence>
<dbReference type="AlphaFoldDB" id="A0A2R6R7C6"/>
<dbReference type="PANTHER" id="PTHR10039:SF15">
    <property type="entry name" value="NACHT DOMAIN-CONTAINING PROTEIN"/>
    <property type="match status" value="1"/>
</dbReference>
<evidence type="ECO:0000313" key="5">
    <source>
        <dbReference type="Proteomes" id="UP000186601"/>
    </source>
</evidence>
<dbReference type="InterPro" id="IPR056125">
    <property type="entry name" value="DUF7708"/>
</dbReference>